<dbReference type="InterPro" id="IPR013328">
    <property type="entry name" value="6PGD_dom2"/>
</dbReference>
<dbReference type="InterPro" id="IPR008927">
    <property type="entry name" value="6-PGluconate_DH-like_C_sf"/>
</dbReference>
<reference evidence="4 5" key="2">
    <citation type="journal article" date="2021" name="Int. J. Syst. Evol. Microbiol.">
        <title>Roseibium litorale sp. nov., isolated from a tidal flat sediment and proposal for the reclassification of Labrenzia polysiphoniae as Roseibium polysiphoniae comb. nov.</title>
        <authorList>
            <person name="Liu Y."/>
            <person name="Pei T."/>
            <person name="Du J."/>
            <person name="Chao M."/>
            <person name="Deng M.R."/>
            <person name="Zhu H."/>
        </authorList>
    </citation>
    <scope>NUCLEOTIDE SEQUENCE [LARGE SCALE GENOMIC DNA]</scope>
    <source>
        <strain evidence="4 5">4C16A</strain>
    </source>
</reference>
<reference evidence="5" key="1">
    <citation type="submission" date="2020-09" db="EMBL/GenBank/DDBJ databases">
        <title>The genome sequence of strain Labrenzia suaedae 4C16A.</title>
        <authorList>
            <person name="Liu Y."/>
        </authorList>
    </citation>
    <scope>NUCLEOTIDE SEQUENCE [LARGE SCALE GENOMIC DNA]</scope>
    <source>
        <strain evidence="5">4C16A</strain>
    </source>
</reference>
<dbReference type="RefSeq" id="WP_192148660.1">
    <property type="nucleotide sequence ID" value="NZ_JACYXI010000008.1"/>
</dbReference>
<dbReference type="Pfam" id="PF03446">
    <property type="entry name" value="NAD_binding_2"/>
    <property type="match status" value="1"/>
</dbReference>
<dbReference type="PIRSF" id="PIRSF000103">
    <property type="entry name" value="HIBADH"/>
    <property type="match status" value="1"/>
</dbReference>
<accession>A0ABR9CQI1</accession>
<comment type="caution">
    <text evidence="4">The sequence shown here is derived from an EMBL/GenBank/DDBJ whole genome shotgun (WGS) entry which is preliminary data.</text>
</comment>
<protein>
    <submittedName>
        <fullName evidence="4">NAD(P)-dependent oxidoreductase</fullName>
    </submittedName>
</protein>
<keyword evidence="5" id="KW-1185">Reference proteome</keyword>
<evidence type="ECO:0000313" key="5">
    <source>
        <dbReference type="Proteomes" id="UP000632063"/>
    </source>
</evidence>
<evidence type="ECO:0000313" key="4">
    <source>
        <dbReference type="EMBL" id="MBD8892526.1"/>
    </source>
</evidence>
<dbReference type="Proteomes" id="UP000632063">
    <property type="component" value="Unassembled WGS sequence"/>
</dbReference>
<feature type="domain" description="Phosphogluconate dehydrogenase NAD-binding putative C-terminal" evidence="3">
    <location>
        <begin position="196"/>
        <end position="266"/>
    </location>
</feature>
<dbReference type="Gene3D" id="3.40.50.720">
    <property type="entry name" value="NAD(P)-binding Rossmann-like Domain"/>
    <property type="match status" value="1"/>
</dbReference>
<dbReference type="EMBL" id="JACYXI010000008">
    <property type="protein sequence ID" value="MBD8892526.1"/>
    <property type="molecule type" value="Genomic_DNA"/>
</dbReference>
<proteinExistence type="predicted"/>
<organism evidence="4 5">
    <name type="scientific">Roseibium litorale</name>
    <dbReference type="NCBI Taxonomy" id="2803841"/>
    <lineage>
        <taxon>Bacteria</taxon>
        <taxon>Pseudomonadati</taxon>
        <taxon>Pseudomonadota</taxon>
        <taxon>Alphaproteobacteria</taxon>
        <taxon>Hyphomicrobiales</taxon>
        <taxon>Stappiaceae</taxon>
        <taxon>Roseibium</taxon>
    </lineage>
</organism>
<dbReference type="SUPFAM" id="SSF48179">
    <property type="entry name" value="6-phosphogluconate dehydrogenase C-terminal domain-like"/>
    <property type="match status" value="1"/>
</dbReference>
<evidence type="ECO:0000259" key="3">
    <source>
        <dbReference type="Pfam" id="PF09130"/>
    </source>
</evidence>
<dbReference type="InterPro" id="IPR036291">
    <property type="entry name" value="NAD(P)-bd_dom_sf"/>
</dbReference>
<dbReference type="Gene3D" id="1.10.1040.10">
    <property type="entry name" value="N-(1-d-carboxylethyl)-l-norvaline Dehydrogenase, domain 2"/>
    <property type="match status" value="1"/>
</dbReference>
<dbReference type="InterPro" id="IPR015815">
    <property type="entry name" value="HIBADH-related"/>
</dbReference>
<name>A0ABR9CQI1_9HYPH</name>
<feature type="domain" description="6-phosphogluconate dehydrogenase NADP-binding" evidence="2">
    <location>
        <begin position="11"/>
        <end position="131"/>
    </location>
</feature>
<keyword evidence="1" id="KW-0560">Oxidoreductase</keyword>
<evidence type="ECO:0000259" key="2">
    <source>
        <dbReference type="Pfam" id="PF03446"/>
    </source>
</evidence>
<dbReference type="InterPro" id="IPR015814">
    <property type="entry name" value="Pgluconate_DH_NAD-bd_C"/>
</dbReference>
<sequence>MHSNSGKIEQVAFIGFGEAAAAFTSGWGARRPLRITAFDIDAGTAMTARYAAHDVAGCQTPQQALAGAVAVFSVVTADQALIAASAAADGIAPGAFWFDCNSCAPGTKRRAAEVIERAGGRYVDVAVMAPVHPKRHHVPVLVSGPHVQEAFAALQSLDMRPEIAGSEVGQASSVKMIRSVMVKGIEALTAECFLAAQRAGVEESVIASLEASDPALEWRRRGAYNLERMMVHGRRRAAEMREVALTIRELGFSGAMSAASAEWQEEIGGLRADPGPANLTTRLQTVLDRM</sequence>
<dbReference type="SUPFAM" id="SSF51735">
    <property type="entry name" value="NAD(P)-binding Rossmann-fold domains"/>
    <property type="match status" value="1"/>
</dbReference>
<dbReference type="Pfam" id="PF09130">
    <property type="entry name" value="DUF1932"/>
    <property type="match status" value="1"/>
</dbReference>
<evidence type="ECO:0000256" key="1">
    <source>
        <dbReference type="ARBA" id="ARBA00023002"/>
    </source>
</evidence>
<dbReference type="InterPro" id="IPR006115">
    <property type="entry name" value="6PGDH_NADP-bd"/>
</dbReference>
<gene>
    <name evidence="4" type="ORF">IG616_13310</name>
</gene>